<comment type="caution">
    <text evidence="1">The sequence shown here is derived from an EMBL/GenBank/DDBJ whole genome shotgun (WGS) entry which is preliminary data.</text>
</comment>
<reference evidence="1 2" key="1">
    <citation type="submission" date="2024-01" db="EMBL/GenBank/DDBJ databases">
        <authorList>
            <person name="Alioto T."/>
            <person name="Alioto T."/>
            <person name="Gomez Garrido J."/>
        </authorList>
    </citation>
    <scope>NUCLEOTIDE SEQUENCE [LARGE SCALE GENOMIC DNA]</scope>
</reference>
<sequence>MWRQRAHTLYKYIDSVVSATTIAVASVHPAFEPGCAIIRITITGYTGHPVRSVDISRFYAMRTVLHQ</sequence>
<organism evidence="1 2">
    <name type="scientific">Scomber scombrus</name>
    <name type="common">Atlantic mackerel</name>
    <name type="synonym">Scomber vernalis</name>
    <dbReference type="NCBI Taxonomy" id="13677"/>
    <lineage>
        <taxon>Eukaryota</taxon>
        <taxon>Metazoa</taxon>
        <taxon>Chordata</taxon>
        <taxon>Craniata</taxon>
        <taxon>Vertebrata</taxon>
        <taxon>Euteleostomi</taxon>
        <taxon>Actinopterygii</taxon>
        <taxon>Neopterygii</taxon>
        <taxon>Teleostei</taxon>
        <taxon>Neoteleostei</taxon>
        <taxon>Acanthomorphata</taxon>
        <taxon>Pelagiaria</taxon>
        <taxon>Scombriformes</taxon>
        <taxon>Scombridae</taxon>
        <taxon>Scomber</taxon>
    </lineage>
</organism>
<name>A0AAV1N670_SCOSC</name>
<dbReference type="EMBL" id="CAWUFR010000020">
    <property type="protein sequence ID" value="CAK6954999.1"/>
    <property type="molecule type" value="Genomic_DNA"/>
</dbReference>
<accession>A0AAV1N670</accession>
<keyword evidence="2" id="KW-1185">Reference proteome</keyword>
<gene>
    <name evidence="1" type="ORF">FSCOSCO3_A005531</name>
</gene>
<protein>
    <submittedName>
        <fullName evidence="1">Uncharacterized protein</fullName>
    </submittedName>
</protein>
<proteinExistence type="predicted"/>
<evidence type="ECO:0000313" key="1">
    <source>
        <dbReference type="EMBL" id="CAK6954999.1"/>
    </source>
</evidence>
<dbReference type="AlphaFoldDB" id="A0AAV1N670"/>
<evidence type="ECO:0000313" key="2">
    <source>
        <dbReference type="Proteomes" id="UP001314229"/>
    </source>
</evidence>
<dbReference type="Proteomes" id="UP001314229">
    <property type="component" value="Unassembled WGS sequence"/>
</dbReference>